<evidence type="ECO:0000256" key="6">
    <source>
        <dbReference type="SAM" id="MobiDB-lite"/>
    </source>
</evidence>
<dbReference type="AlphaFoldDB" id="A0A167R976"/>
<feature type="domain" description="Zn(2)-C6 fungal-type" evidence="7">
    <location>
        <begin position="165"/>
        <end position="195"/>
    </location>
</feature>
<feature type="region of interest" description="Disordered" evidence="6">
    <location>
        <begin position="79"/>
        <end position="99"/>
    </location>
</feature>
<sequence length="811" mass="90527">MDTLNSAGQTSTNNRPRIPAGVIIREGGSKGGVQTYAPSLYSGHQYSHHWQGYFTAEGGFSSRFITSALVSGQVVMSGRPSLRHSSRSDPLPSAPHNDNDHLIYDTAEFESSEASALTPRESTVFGAYPPWSTAGITGEQPMNAKVAIPRLEPPLANSNGRVSRACHNCRKQKNKCSGHRPSCIRCQEANVLCVYVDGKRERNARQLTVITSQLQHYESLVRDIYPKFDTELAKVVDQALGKISSLSLSSPTAARLPDEAESSSRTLSYVDHTLENFNGDISLQAIGFVGEHSATAWLYRLKCLLGQRSSRPHGQLEEPTRPSISSCALFMDDAGIQPMNDLDVFAYPPQAVADELVDRYFQVAHASFPVVGKAIFLSQCRSFYSQSTTHPGNKWMALLNMVFAIAARHFELSGDQPQLDHNIHAVYFSRAWLLHTSESVLLEGPNLQQTQVEGLISLYLLSVGQANRAWRKCGIAIQSAVAMGIHLRSECPSITHVSKETRYRLWWALYLLDILLCVMTGRMPRMQQEHCTTPLPVPYKEEDFRDEHVMRLIMDIGSRDRLMTSLLSFDPSTEPNDRLSHSPSPSMSQQASTSPHLQANVSLYLLYSIDLAAVMREAIEILYSPEAGRKSRNDTELAMTSLNSAADNWFSRLPAMYRFMETRDDRAFVRQRTSLAFQYYSTKLVISHPALHSQMCGEAYPTGLDTPMATICLNVASQMLDLLPNEPNIAWLLGCSPWWCTLHYLTQSTVVLITHLLTQSQMRAGEREESLQRVQKALRWLSGCSAKDPSCKRAWVNFTELLSSQGLNILQ</sequence>
<keyword evidence="5" id="KW-0539">Nucleus</keyword>
<dbReference type="PANTHER" id="PTHR47654">
    <property type="entry name" value="ZN(II)2CYS6 TRANSCRIPTION FACTOR (EUROFUNG)-RELATED"/>
    <property type="match status" value="1"/>
</dbReference>
<dbReference type="Pfam" id="PF00172">
    <property type="entry name" value="Zn_clus"/>
    <property type="match status" value="1"/>
</dbReference>
<evidence type="ECO:0000256" key="1">
    <source>
        <dbReference type="ARBA" id="ARBA00022723"/>
    </source>
</evidence>
<keyword evidence="4" id="KW-0804">Transcription</keyword>
<dbReference type="InterPro" id="IPR001138">
    <property type="entry name" value="Zn2Cys6_DnaBD"/>
</dbReference>
<accession>A0A167R976</accession>
<dbReference type="CDD" id="cd12148">
    <property type="entry name" value="fungal_TF_MHR"/>
    <property type="match status" value="1"/>
</dbReference>
<feature type="region of interest" description="Disordered" evidence="6">
    <location>
        <begin position="571"/>
        <end position="593"/>
    </location>
</feature>
<evidence type="ECO:0000256" key="4">
    <source>
        <dbReference type="ARBA" id="ARBA00023163"/>
    </source>
</evidence>
<name>A0A167R976_PENCH</name>
<evidence type="ECO:0000256" key="3">
    <source>
        <dbReference type="ARBA" id="ARBA00023125"/>
    </source>
</evidence>
<dbReference type="Pfam" id="PF04082">
    <property type="entry name" value="Fungal_trans"/>
    <property type="match status" value="1"/>
</dbReference>
<evidence type="ECO:0000259" key="7">
    <source>
        <dbReference type="PROSITE" id="PS50048"/>
    </source>
</evidence>
<feature type="compositionally biased region" description="Polar residues" evidence="6">
    <location>
        <begin position="581"/>
        <end position="593"/>
    </location>
</feature>
<dbReference type="EMBL" id="CM002800">
    <property type="protein sequence ID" value="KZN85709.1"/>
    <property type="molecule type" value="Genomic_DNA"/>
</dbReference>
<evidence type="ECO:0000256" key="2">
    <source>
        <dbReference type="ARBA" id="ARBA00023015"/>
    </source>
</evidence>
<protein>
    <submittedName>
        <fullName evidence="8">Thiamine repressible genes regulatory protein</fullName>
    </submittedName>
</protein>
<dbReference type="GO" id="GO:0006351">
    <property type="term" value="P:DNA-templated transcription"/>
    <property type="evidence" value="ECO:0007669"/>
    <property type="project" value="InterPro"/>
</dbReference>
<evidence type="ECO:0000256" key="5">
    <source>
        <dbReference type="ARBA" id="ARBA00023242"/>
    </source>
</evidence>
<proteinExistence type="predicted"/>
<dbReference type="GO" id="GO:0000981">
    <property type="term" value="F:DNA-binding transcription factor activity, RNA polymerase II-specific"/>
    <property type="evidence" value="ECO:0007669"/>
    <property type="project" value="InterPro"/>
</dbReference>
<dbReference type="PhylomeDB" id="A0A167R976"/>
<dbReference type="SMART" id="SM00906">
    <property type="entry name" value="Fungal_trans"/>
    <property type="match status" value="1"/>
</dbReference>
<organism evidence="8">
    <name type="scientific">Penicillium chrysogenum</name>
    <name type="common">Penicillium notatum</name>
    <dbReference type="NCBI Taxonomy" id="5076"/>
    <lineage>
        <taxon>Eukaryota</taxon>
        <taxon>Fungi</taxon>
        <taxon>Dikarya</taxon>
        <taxon>Ascomycota</taxon>
        <taxon>Pezizomycotina</taxon>
        <taxon>Eurotiomycetes</taxon>
        <taxon>Eurotiomycetidae</taxon>
        <taxon>Eurotiales</taxon>
        <taxon>Aspergillaceae</taxon>
        <taxon>Penicillium</taxon>
        <taxon>Penicillium chrysogenum species complex</taxon>
    </lineage>
</organism>
<reference evidence="8" key="1">
    <citation type="journal article" date="2014" name="Genome Announc.">
        <title>Complete sequencing and chromosome-scale genome assembly of the industrial progenitor strain P2niaD18 from the penicillin producer Penicillium chrysogenum.</title>
        <authorList>
            <person name="Specht T."/>
            <person name="Dahlmann T.A."/>
            <person name="Zadra I."/>
            <person name="Kurnsteiner H."/>
            <person name="Kuck U."/>
        </authorList>
    </citation>
    <scope>NUCLEOTIDE SEQUENCE [LARGE SCALE GENOMIC DNA]</scope>
    <source>
        <strain evidence="8">P2niaD18</strain>
    </source>
</reference>
<dbReference type="CDD" id="cd00067">
    <property type="entry name" value="GAL4"/>
    <property type="match status" value="1"/>
</dbReference>
<dbReference type="Proteomes" id="UP000076449">
    <property type="component" value="Chromosome III"/>
</dbReference>
<keyword evidence="1" id="KW-0479">Metal-binding</keyword>
<gene>
    <name evidence="8" type="ORF">EN45_099030</name>
</gene>
<dbReference type="GO" id="GO:0003677">
    <property type="term" value="F:DNA binding"/>
    <property type="evidence" value="ECO:0007669"/>
    <property type="project" value="UniProtKB-KW"/>
</dbReference>
<dbReference type="InterPro" id="IPR007219">
    <property type="entry name" value="XnlR_reg_dom"/>
</dbReference>
<keyword evidence="3" id="KW-0238">DNA-binding</keyword>
<dbReference type="InterPro" id="IPR053230">
    <property type="entry name" value="Trans_reg_galc"/>
</dbReference>
<dbReference type="PROSITE" id="PS00463">
    <property type="entry name" value="ZN2_CY6_FUNGAL_1"/>
    <property type="match status" value="1"/>
</dbReference>
<dbReference type="PANTHER" id="PTHR47654:SF1">
    <property type="entry name" value="ZN(II)2CYS6 TRANSCRIPTION FACTOR (EUROFUNG)"/>
    <property type="match status" value="1"/>
</dbReference>
<dbReference type="SMART" id="SM00066">
    <property type="entry name" value="GAL4"/>
    <property type="match status" value="1"/>
</dbReference>
<dbReference type="InterPro" id="IPR036864">
    <property type="entry name" value="Zn2-C6_fun-type_DNA-bd_sf"/>
</dbReference>
<keyword evidence="2" id="KW-0805">Transcription regulation</keyword>
<evidence type="ECO:0000313" key="8">
    <source>
        <dbReference type="EMBL" id="KZN85709.1"/>
    </source>
</evidence>
<dbReference type="SUPFAM" id="SSF57701">
    <property type="entry name" value="Zn2/Cys6 DNA-binding domain"/>
    <property type="match status" value="1"/>
</dbReference>
<dbReference type="Gene3D" id="4.10.240.10">
    <property type="entry name" value="Zn(2)-C6 fungal-type DNA-binding domain"/>
    <property type="match status" value="1"/>
</dbReference>
<dbReference type="PROSITE" id="PS50048">
    <property type="entry name" value="ZN2_CY6_FUNGAL_2"/>
    <property type="match status" value="1"/>
</dbReference>
<dbReference type="GO" id="GO:0008270">
    <property type="term" value="F:zinc ion binding"/>
    <property type="evidence" value="ECO:0007669"/>
    <property type="project" value="InterPro"/>
</dbReference>